<accession>A0A7D5IPG5</accession>
<dbReference type="Pfam" id="PF13181">
    <property type="entry name" value="TPR_8"/>
    <property type="match status" value="1"/>
</dbReference>
<dbReference type="Gene3D" id="1.25.40.10">
    <property type="entry name" value="Tetratricopeptide repeat domain"/>
    <property type="match status" value="1"/>
</dbReference>
<proteinExistence type="predicted"/>
<dbReference type="Pfam" id="PF00515">
    <property type="entry name" value="TPR_1"/>
    <property type="match status" value="1"/>
</dbReference>
<keyword evidence="2" id="KW-1185">Reference proteome</keyword>
<dbReference type="PANTHER" id="PTHR12558:SF13">
    <property type="entry name" value="CELL DIVISION CYCLE PROTEIN 27 HOMOLOG"/>
    <property type="match status" value="1"/>
</dbReference>
<dbReference type="KEGG" id="mzi:HWN40_08545"/>
<dbReference type="EMBL" id="CP058215">
    <property type="protein sequence ID" value="QLC50285.1"/>
    <property type="molecule type" value="Genomic_DNA"/>
</dbReference>
<name>A0A7D5IPG5_9EURY</name>
<evidence type="ECO:0000313" key="1">
    <source>
        <dbReference type="EMBL" id="QLC50285.1"/>
    </source>
</evidence>
<dbReference type="GeneID" id="55821718"/>
<dbReference type="PANTHER" id="PTHR12558">
    <property type="entry name" value="CELL DIVISION CYCLE 16,23,27"/>
    <property type="match status" value="1"/>
</dbReference>
<dbReference type="AlphaFoldDB" id="A0A7D5IPG5"/>
<dbReference type="OrthoDB" id="115601at2157"/>
<organism evidence="1 2">
    <name type="scientific">Methanolobus zinderi</name>
    <dbReference type="NCBI Taxonomy" id="536044"/>
    <lineage>
        <taxon>Archaea</taxon>
        <taxon>Methanobacteriati</taxon>
        <taxon>Methanobacteriota</taxon>
        <taxon>Stenosarchaea group</taxon>
        <taxon>Methanomicrobia</taxon>
        <taxon>Methanosarcinales</taxon>
        <taxon>Methanosarcinaceae</taxon>
        <taxon>Methanolobus</taxon>
    </lineage>
</organism>
<sequence length="233" mass="26751">MGREEKSTSRRWTLQGIKETDPERKMHFFRLALELDPYDIVALNNKGMLHHKKGEFEEAVKCYDRILLTKNLSKPAPVLYNKSLALRSMGKHEAALNFIKATLKHDPEHEKAKAIRDQLQKRGRADKENAAKKSETAPGKLAVNQVYAQWQPPAVSTLLAHSMKRSQREIKYLKGFGEDLIKEKAIRDKLSRHIYCCGTCQFMQKRVCKHQKTKGMAVADTAICRHFRPVKGI</sequence>
<dbReference type="RefSeq" id="WP_176965341.1">
    <property type="nucleotide sequence ID" value="NZ_CP058215.1"/>
</dbReference>
<dbReference type="InterPro" id="IPR019734">
    <property type="entry name" value="TPR_rpt"/>
</dbReference>
<dbReference type="SUPFAM" id="SSF48452">
    <property type="entry name" value="TPR-like"/>
    <property type="match status" value="1"/>
</dbReference>
<reference evidence="1 2" key="1">
    <citation type="submission" date="2020-06" db="EMBL/GenBank/DDBJ databases">
        <title>Methanolobus halotolerans sp. nov., isolated from a saline lake Tus in Siberia.</title>
        <authorList>
            <person name="Shen Y."/>
            <person name="Chen S.-C."/>
            <person name="Lai M.-C."/>
            <person name="Huang H.-H."/>
            <person name="Chiu H.-H."/>
            <person name="Tang S.-L."/>
            <person name="Rogozin D.Y."/>
            <person name="Degermendzhy A.G."/>
        </authorList>
    </citation>
    <scope>NUCLEOTIDE SEQUENCE [LARGE SCALE GENOMIC DNA]</scope>
    <source>
        <strain evidence="1 2">DSM 21339</strain>
    </source>
</reference>
<dbReference type="SMART" id="SM00028">
    <property type="entry name" value="TPR"/>
    <property type="match status" value="2"/>
</dbReference>
<dbReference type="InterPro" id="IPR011990">
    <property type="entry name" value="TPR-like_helical_dom_sf"/>
</dbReference>
<gene>
    <name evidence="1" type="ORF">HWN40_08545</name>
</gene>
<protein>
    <submittedName>
        <fullName evidence="1">Tetratricopeptide repeat protein</fullName>
    </submittedName>
</protein>
<evidence type="ECO:0000313" key="2">
    <source>
        <dbReference type="Proteomes" id="UP000509594"/>
    </source>
</evidence>
<dbReference type="Proteomes" id="UP000509594">
    <property type="component" value="Chromosome"/>
</dbReference>